<organism evidence="1 2">
    <name type="scientific">Winogradskyella aurantia</name>
    <dbReference type="NCBI Taxonomy" id="1915063"/>
    <lineage>
        <taxon>Bacteria</taxon>
        <taxon>Pseudomonadati</taxon>
        <taxon>Bacteroidota</taxon>
        <taxon>Flavobacteriia</taxon>
        <taxon>Flavobacteriales</taxon>
        <taxon>Flavobacteriaceae</taxon>
        <taxon>Winogradskyella</taxon>
    </lineage>
</organism>
<dbReference type="RefSeq" id="WP_094969183.1">
    <property type="nucleotide sequence ID" value="NZ_NGJN01000007.1"/>
</dbReference>
<evidence type="ECO:0008006" key="3">
    <source>
        <dbReference type="Google" id="ProtNLM"/>
    </source>
</evidence>
<dbReference type="EMBL" id="NGJN01000007">
    <property type="protein sequence ID" value="OZV67261.1"/>
    <property type="molecule type" value="Genomic_DNA"/>
</dbReference>
<dbReference type="AlphaFoldDB" id="A0A265UPK9"/>
<keyword evidence="2" id="KW-1185">Reference proteome</keyword>
<comment type="caution">
    <text evidence="1">The sequence shown here is derived from an EMBL/GenBank/DDBJ whole genome shotgun (WGS) entry which is preliminary data.</text>
</comment>
<gene>
    <name evidence="1" type="ORF">CA834_12605</name>
</gene>
<dbReference type="InterPro" id="IPR025324">
    <property type="entry name" value="DUF4230"/>
</dbReference>
<reference evidence="1 2" key="1">
    <citation type="submission" date="2017-05" db="EMBL/GenBank/DDBJ databases">
        <title>The draft genome sequence of Idiomarina salinarum WNB302.</title>
        <authorList>
            <person name="Sun Y."/>
            <person name="Chen B."/>
            <person name="Du Z."/>
        </authorList>
    </citation>
    <scope>NUCLEOTIDE SEQUENCE [LARGE SCALE GENOMIC DNA]</scope>
    <source>
        <strain evidence="1 2">WNB302</strain>
    </source>
</reference>
<evidence type="ECO:0000313" key="1">
    <source>
        <dbReference type="EMBL" id="OZV67261.1"/>
    </source>
</evidence>
<evidence type="ECO:0000313" key="2">
    <source>
        <dbReference type="Proteomes" id="UP000216840"/>
    </source>
</evidence>
<name>A0A265UPK9_9FLAO</name>
<protein>
    <recommendedName>
        <fullName evidence="3">DUF4230 domain-containing protein</fullName>
    </recommendedName>
</protein>
<dbReference type="Proteomes" id="UP000216840">
    <property type="component" value="Unassembled WGS sequence"/>
</dbReference>
<dbReference type="Pfam" id="PF14014">
    <property type="entry name" value="DUF4230"/>
    <property type="match status" value="1"/>
</dbReference>
<accession>A0A265UPK9</accession>
<dbReference type="OrthoDB" id="5700441at2"/>
<proteinExistence type="predicted"/>
<sequence>MRKIVFGVLITLIILFTFKYCDDKKEQASMLKESSSLIQEQVKNVSKLVVSEGHFTEVFNYKNSREIFGNYVTADKKALVVVNAKVTVAYDLKQLEYKIDDVNKTLEILVIPEQEISIAPDLEYYDIQSDFFNPFEADDYNSIKETIKSSLLKKLENSSLKSNAENRLISELSKFFILTKSLGWTLKYNATVIKDKDDLERIVL</sequence>